<comment type="subcellular location">
    <subcellularLocation>
        <location evidence="1">Cytoplasm</location>
        <location evidence="1">Cytoskeleton</location>
    </subcellularLocation>
</comment>
<evidence type="ECO:0000256" key="7">
    <source>
        <dbReference type="SAM" id="MobiDB-lite"/>
    </source>
</evidence>
<keyword evidence="3" id="KW-0493">Microtubule</keyword>
<dbReference type="RefSeq" id="XP_018012100.2">
    <property type="nucleotide sequence ID" value="XM_018156611.2"/>
</dbReference>
<accession>A0A8B7NES1</accession>
<protein>
    <submittedName>
        <fullName evidence="10">CAP-Gly domain-containing linker protein 1</fullName>
    </submittedName>
</protein>
<feature type="coiled-coil region" evidence="6">
    <location>
        <begin position="34"/>
        <end position="61"/>
    </location>
</feature>
<dbReference type="OrthoDB" id="5412539at2759"/>
<keyword evidence="9" id="KW-1185">Reference proteome</keyword>
<dbReference type="AlphaFoldDB" id="A0A8B7NES1"/>
<keyword evidence="2" id="KW-0963">Cytoplasm</keyword>
<dbReference type="KEGG" id="hazt:108669305"/>
<dbReference type="Proteomes" id="UP000694843">
    <property type="component" value="Unplaced"/>
</dbReference>
<keyword evidence="5" id="KW-0206">Cytoskeleton</keyword>
<reference evidence="10" key="1">
    <citation type="submission" date="2025-08" db="UniProtKB">
        <authorList>
            <consortium name="RefSeq"/>
        </authorList>
    </citation>
    <scope>IDENTIFICATION</scope>
</reference>
<keyword evidence="4 6" id="KW-0175">Coiled coil</keyword>
<organism evidence="9 10">
    <name type="scientific">Hyalella azteca</name>
    <name type="common">Amphipod</name>
    <dbReference type="NCBI Taxonomy" id="294128"/>
    <lineage>
        <taxon>Eukaryota</taxon>
        <taxon>Metazoa</taxon>
        <taxon>Ecdysozoa</taxon>
        <taxon>Arthropoda</taxon>
        <taxon>Crustacea</taxon>
        <taxon>Multicrustacea</taxon>
        <taxon>Malacostraca</taxon>
        <taxon>Eumalacostraca</taxon>
        <taxon>Peracarida</taxon>
        <taxon>Amphipoda</taxon>
        <taxon>Senticaudata</taxon>
        <taxon>Talitrida</taxon>
        <taxon>Talitroidea</taxon>
        <taxon>Hyalellidae</taxon>
        <taxon>Hyalella</taxon>
    </lineage>
</organism>
<feature type="compositionally biased region" description="Basic and acidic residues" evidence="7">
    <location>
        <begin position="111"/>
        <end position="120"/>
    </location>
</feature>
<evidence type="ECO:0000256" key="6">
    <source>
        <dbReference type="SAM" id="Coils"/>
    </source>
</evidence>
<feature type="domain" description="CLIP1 zinc knuckle" evidence="8">
    <location>
        <begin position="126"/>
        <end position="142"/>
    </location>
</feature>
<evidence type="ECO:0000313" key="9">
    <source>
        <dbReference type="Proteomes" id="UP000694843"/>
    </source>
</evidence>
<evidence type="ECO:0000256" key="4">
    <source>
        <dbReference type="ARBA" id="ARBA00023054"/>
    </source>
</evidence>
<dbReference type="InterPro" id="IPR032108">
    <property type="entry name" value="CLIP1_ZNF"/>
</dbReference>
<sequence length="148" mass="16805">QLQERSSQLEQQLAEGGLQDEQAERVFREVREERDQLSGQVQFLNNIIVDLERKATQLQASLALALNPTDDHKAISASRVIAPRLFCDICDCFDLHDTEDCPQQEGGDPPEPQRPHRVAERNAAPRPYCEVCEVFGHDTDDCDDKQTF</sequence>
<feature type="region of interest" description="Disordered" evidence="7">
    <location>
        <begin position="100"/>
        <end position="122"/>
    </location>
</feature>
<feature type="region of interest" description="Disordered" evidence="7">
    <location>
        <begin position="1"/>
        <end position="20"/>
    </location>
</feature>
<evidence type="ECO:0000256" key="1">
    <source>
        <dbReference type="ARBA" id="ARBA00004245"/>
    </source>
</evidence>
<proteinExistence type="predicted"/>
<dbReference type="GeneID" id="108669305"/>
<feature type="non-terminal residue" evidence="10">
    <location>
        <position position="1"/>
    </location>
</feature>
<evidence type="ECO:0000313" key="10">
    <source>
        <dbReference type="RefSeq" id="XP_018012100.2"/>
    </source>
</evidence>
<evidence type="ECO:0000256" key="2">
    <source>
        <dbReference type="ARBA" id="ARBA00022490"/>
    </source>
</evidence>
<feature type="domain" description="CLIP1 zinc knuckle" evidence="8">
    <location>
        <begin position="84"/>
        <end position="101"/>
    </location>
</feature>
<evidence type="ECO:0000256" key="3">
    <source>
        <dbReference type="ARBA" id="ARBA00022701"/>
    </source>
</evidence>
<dbReference type="GO" id="GO:0005874">
    <property type="term" value="C:microtubule"/>
    <property type="evidence" value="ECO:0007669"/>
    <property type="project" value="UniProtKB-KW"/>
</dbReference>
<gene>
    <name evidence="10" type="primary">LOC108669305</name>
</gene>
<dbReference type="OMA" id="GGERPYC"/>
<name>A0A8B7NES1_HYAAZ</name>
<evidence type="ECO:0000256" key="5">
    <source>
        <dbReference type="ARBA" id="ARBA00023212"/>
    </source>
</evidence>
<dbReference type="Pfam" id="PF16641">
    <property type="entry name" value="CLIP1_ZNF"/>
    <property type="match status" value="2"/>
</dbReference>
<evidence type="ECO:0000259" key="8">
    <source>
        <dbReference type="Pfam" id="PF16641"/>
    </source>
</evidence>